<dbReference type="Proteomes" id="UP001300012">
    <property type="component" value="Unassembled WGS sequence"/>
</dbReference>
<evidence type="ECO:0000313" key="4">
    <source>
        <dbReference type="EMBL" id="MCR8636347.1"/>
    </source>
</evidence>
<evidence type="ECO:0000256" key="1">
    <source>
        <dbReference type="ARBA" id="ARBA00022679"/>
    </source>
</evidence>
<evidence type="ECO:0000256" key="2">
    <source>
        <dbReference type="ARBA" id="ARBA00022777"/>
    </source>
</evidence>
<accession>A0ABT1YT37</accession>
<dbReference type="GO" id="GO:0016301">
    <property type="term" value="F:kinase activity"/>
    <property type="evidence" value="ECO:0007669"/>
    <property type="project" value="UniProtKB-KW"/>
</dbReference>
<sequence length="211" mass="22346">MKELLEKADLIQILETISKIMDDNKDELCRLDGALGDGDIGLTMSKGFKAIVSNIPAIADEDISGLFIKSALVMGETVASTMGTLFSTALLRGGKALSGKTELSGEDLILFIEAMIKGISDRGKAQVGDKTILDALVPAAEAMSLANREQASLKEIICKGYEAAEGGVTKTIAMQSKHGRAGRYMERSIGLQDPGATVGALFLKGFVNYLD</sequence>
<evidence type="ECO:0000313" key="5">
    <source>
        <dbReference type="Proteomes" id="UP001300012"/>
    </source>
</evidence>
<evidence type="ECO:0000259" key="3">
    <source>
        <dbReference type="PROSITE" id="PS51480"/>
    </source>
</evidence>
<reference evidence="4 5" key="1">
    <citation type="submission" date="2022-08" db="EMBL/GenBank/DDBJ databases">
        <title>Paenibacillus endoradicis sp. nov., Paenibacillus radicibacter sp. nov and Paenibacillus pararadicis sp. nov., three cold-adapted plant growth-promoting bacteria isolated from root of Larix gmelinii in Great Khingan.</title>
        <authorList>
            <person name="Xue H."/>
        </authorList>
    </citation>
    <scope>NUCLEOTIDE SEQUENCE [LARGE SCALE GENOMIC DNA]</scope>
    <source>
        <strain evidence="4 5">N5-1-1-5</strain>
    </source>
</reference>
<gene>
    <name evidence="4" type="primary">dhaL</name>
    <name evidence="4" type="ORF">NV381_34750</name>
</gene>
<dbReference type="Gene3D" id="1.25.40.340">
    <property type="match status" value="1"/>
</dbReference>
<dbReference type="NCBIfam" id="TIGR02365">
    <property type="entry name" value="dha_L_ycgS"/>
    <property type="match status" value="1"/>
</dbReference>
<dbReference type="RefSeq" id="WP_258217850.1">
    <property type="nucleotide sequence ID" value="NZ_JANQBD010000041.1"/>
</dbReference>
<name>A0ABT1YT37_9BACL</name>
<dbReference type="EMBL" id="JANQBD010000041">
    <property type="protein sequence ID" value="MCR8636347.1"/>
    <property type="molecule type" value="Genomic_DNA"/>
</dbReference>
<dbReference type="SUPFAM" id="SSF101473">
    <property type="entry name" value="DhaL-like"/>
    <property type="match status" value="1"/>
</dbReference>
<feature type="domain" description="DhaL" evidence="3">
    <location>
        <begin position="8"/>
        <end position="208"/>
    </location>
</feature>
<dbReference type="PANTHER" id="PTHR28629">
    <property type="entry name" value="TRIOKINASE/FMN CYCLASE"/>
    <property type="match status" value="1"/>
</dbReference>
<keyword evidence="1" id="KW-0808">Transferase</keyword>
<organism evidence="4 5">
    <name type="scientific">Paenibacillus radicis</name>
    <name type="common">ex Xue et al. 2023</name>
    <dbReference type="NCBI Taxonomy" id="2972489"/>
    <lineage>
        <taxon>Bacteria</taxon>
        <taxon>Bacillati</taxon>
        <taxon>Bacillota</taxon>
        <taxon>Bacilli</taxon>
        <taxon>Bacillales</taxon>
        <taxon>Paenibacillaceae</taxon>
        <taxon>Paenibacillus</taxon>
    </lineage>
</organism>
<keyword evidence="2 4" id="KW-0418">Kinase</keyword>
<dbReference type="PANTHER" id="PTHR28629:SF4">
    <property type="entry name" value="TRIOKINASE_FMN CYCLASE"/>
    <property type="match status" value="1"/>
</dbReference>
<keyword evidence="5" id="KW-1185">Reference proteome</keyword>
<proteinExistence type="predicted"/>
<dbReference type="InterPro" id="IPR004007">
    <property type="entry name" value="DhaL_dom"/>
</dbReference>
<dbReference type="PROSITE" id="PS51480">
    <property type="entry name" value="DHAL"/>
    <property type="match status" value="1"/>
</dbReference>
<dbReference type="Pfam" id="PF02734">
    <property type="entry name" value="Dak2"/>
    <property type="match status" value="1"/>
</dbReference>
<protein>
    <submittedName>
        <fullName evidence="4">Dihydroxyacetone kinase subunit DhaL</fullName>
    </submittedName>
</protein>
<dbReference type="InterPro" id="IPR012737">
    <property type="entry name" value="DhaK_L_YcgS"/>
</dbReference>
<dbReference type="InterPro" id="IPR036117">
    <property type="entry name" value="DhaL_dom_sf"/>
</dbReference>
<comment type="caution">
    <text evidence="4">The sequence shown here is derived from an EMBL/GenBank/DDBJ whole genome shotgun (WGS) entry which is preliminary data.</text>
</comment>
<dbReference type="SMART" id="SM01120">
    <property type="entry name" value="Dak2"/>
    <property type="match status" value="1"/>
</dbReference>
<dbReference type="InterPro" id="IPR050861">
    <property type="entry name" value="Dihydroxyacetone_Kinase"/>
</dbReference>